<keyword evidence="17" id="KW-1185">Reference proteome</keyword>
<keyword evidence="6 9" id="KW-0103">Bromodomain</keyword>
<dbReference type="PROSITE" id="PS51192">
    <property type="entry name" value="HELICASE_ATP_BIND_1"/>
    <property type="match status" value="1"/>
</dbReference>
<evidence type="ECO:0000259" key="14">
    <source>
        <dbReference type="PROSITE" id="PS51204"/>
    </source>
</evidence>
<dbReference type="Pfam" id="PF00271">
    <property type="entry name" value="Helicase_C"/>
    <property type="match status" value="1"/>
</dbReference>
<dbReference type="InterPro" id="IPR027417">
    <property type="entry name" value="P-loop_NTPase"/>
</dbReference>
<organism evidence="16">
    <name type="scientific">Mucor ambiguus</name>
    <dbReference type="NCBI Taxonomy" id="91626"/>
    <lineage>
        <taxon>Eukaryota</taxon>
        <taxon>Fungi</taxon>
        <taxon>Fungi incertae sedis</taxon>
        <taxon>Mucoromycota</taxon>
        <taxon>Mucoromycotina</taxon>
        <taxon>Mucoromycetes</taxon>
        <taxon>Mucorales</taxon>
        <taxon>Mucorineae</taxon>
        <taxon>Mucoraceae</taxon>
        <taxon>Mucor</taxon>
    </lineage>
</organism>
<evidence type="ECO:0000256" key="2">
    <source>
        <dbReference type="ARBA" id="ARBA00022741"/>
    </source>
</evidence>
<dbReference type="PROSITE" id="PS51194">
    <property type="entry name" value="HELICASE_CTER"/>
    <property type="match status" value="1"/>
</dbReference>
<dbReference type="CDD" id="cd17996">
    <property type="entry name" value="DEXHc_SMARCA2_SMARCA4"/>
    <property type="match status" value="1"/>
</dbReference>
<evidence type="ECO:0000256" key="7">
    <source>
        <dbReference type="ARBA" id="ARBA00023163"/>
    </source>
</evidence>
<dbReference type="Pfam" id="PF00176">
    <property type="entry name" value="SNF2-rel_dom"/>
    <property type="match status" value="1"/>
</dbReference>
<evidence type="ECO:0000256" key="1">
    <source>
        <dbReference type="ARBA" id="ARBA00004123"/>
    </source>
</evidence>
<dbReference type="GO" id="GO:0016787">
    <property type="term" value="F:hydrolase activity"/>
    <property type="evidence" value="ECO:0007669"/>
    <property type="project" value="UniProtKB-KW"/>
</dbReference>
<dbReference type="InterPro" id="IPR049730">
    <property type="entry name" value="SNF2/RAD54-like_C"/>
</dbReference>
<dbReference type="Pfam" id="PF00439">
    <property type="entry name" value="Bromodomain"/>
    <property type="match status" value="1"/>
</dbReference>
<dbReference type="PANTHER" id="PTHR10799">
    <property type="entry name" value="SNF2/RAD54 HELICASE FAMILY"/>
    <property type="match status" value="1"/>
</dbReference>
<evidence type="ECO:0000256" key="4">
    <source>
        <dbReference type="ARBA" id="ARBA00022840"/>
    </source>
</evidence>
<keyword evidence="5" id="KW-0805">Transcription regulation</keyword>
<dbReference type="PROSITE" id="PS50014">
    <property type="entry name" value="BROMODOMAIN_2"/>
    <property type="match status" value="1"/>
</dbReference>
<dbReference type="GO" id="GO:0006355">
    <property type="term" value="P:regulation of DNA-templated transcription"/>
    <property type="evidence" value="ECO:0007669"/>
    <property type="project" value="InterPro"/>
</dbReference>
<dbReference type="Gene3D" id="1.20.920.10">
    <property type="entry name" value="Bromodomain-like"/>
    <property type="match status" value="1"/>
</dbReference>
<evidence type="ECO:0000313" key="16">
    <source>
        <dbReference type="EMBL" id="GAN06985.1"/>
    </source>
</evidence>
<dbReference type="GO" id="GO:0005524">
    <property type="term" value="F:ATP binding"/>
    <property type="evidence" value="ECO:0007669"/>
    <property type="project" value="InterPro"/>
</dbReference>
<dbReference type="SUPFAM" id="SSF47370">
    <property type="entry name" value="Bromodomain"/>
    <property type="match status" value="1"/>
</dbReference>
<feature type="region of interest" description="Disordered" evidence="10">
    <location>
        <begin position="168"/>
        <end position="217"/>
    </location>
</feature>
<evidence type="ECO:0000256" key="8">
    <source>
        <dbReference type="ARBA" id="ARBA00023242"/>
    </source>
</evidence>
<feature type="compositionally biased region" description="Pro residues" evidence="10">
    <location>
        <begin position="179"/>
        <end position="188"/>
    </location>
</feature>
<dbReference type="SUPFAM" id="SSF52540">
    <property type="entry name" value="P-loop containing nucleoside triphosphate hydrolases"/>
    <property type="match status" value="2"/>
</dbReference>
<dbReference type="Gene3D" id="3.40.50.10810">
    <property type="entry name" value="Tandem AAA-ATPase domain"/>
    <property type="match status" value="1"/>
</dbReference>
<evidence type="ECO:0000256" key="6">
    <source>
        <dbReference type="ARBA" id="ARBA00023117"/>
    </source>
</evidence>
<dbReference type="Pfam" id="PF08880">
    <property type="entry name" value="QLQ"/>
    <property type="match status" value="1"/>
</dbReference>
<dbReference type="AlphaFoldDB" id="A0A0C9LVL5"/>
<dbReference type="InterPro" id="IPR038718">
    <property type="entry name" value="SNF2-like_sf"/>
</dbReference>
<dbReference type="Pfam" id="PF07529">
    <property type="entry name" value="HSA"/>
    <property type="match status" value="1"/>
</dbReference>
<evidence type="ECO:0000259" key="13">
    <source>
        <dbReference type="PROSITE" id="PS51194"/>
    </source>
</evidence>
<keyword evidence="8" id="KW-0539">Nucleus</keyword>
<sequence>MYEYDAPVIPANSDSKKTSSLIQASKCKARLLQSQGATEQSNLELAQIQHQLALMQSGTTSSQCAIIAATPTATYQPQLPTFENHSLSKGKVDINSSTVKYINHGCMNQFVFLPHQLNALKNQIMTYKLLMKNAPLPPQLQQAVLAPSYSSLAQSSPPITPIITSKAIDHQQAHQSHPHPMPPTPPTPQHHQEEHEKVPHSISSPSDPMPSQSNSLSLTPAKQFDAYLPPAALLESPITSYVHASRHQRRLIPSLLPIGVDPQVIRSDREKRMLVQLKHQSQQPTTNLQGHIQSKAVKLYHKQSQLRSELVQGMKSSTVLATSTHRTVFRRAKRVSGLDSRQVESLEQQQRRNLEESIRTARRNHLHAICQRGSELNHENKLKRAKLTKLGLAIAHYHQHVEETKQKKMERIARERMQALKNNDEEAYIKLLDQAKDARLTDLLKQTNIFLQSMTISVYDMSASDYFRITHKIHEDVSQPAIMLGGQLKLYQVKGLQWMISLYNNNLNGILADEVGLGKTIQAISLIAYLIEKKQQQGPFLIIVPLSTLTNWTMEFDKWAPSVSKIVYAGSSRTRKELASTVQSGQFQVLLTTFDYIIRDTQALCRTKWLYLIIDEDHRVKNANAKLTVTLRQKFHARHHLILTGTSLQNNLSELWALLNFILPKIFKSAKTFEEWFNTPFSDQGVQDKVVLNEKEQLLIIKQLHKVLRPFLLRRLKSDVESELPDKVEKMIKCRLSSLQMKLYKQLENANVIHANSDSNSPIAVKGVSNTAMQLRKVCNHPFVFEGVREALNPRGKANDLLYRCSGKFELLDRMLPKLQRTGHRVLIFFQMAGVMNIMQDYLNWKNYRYLRLDDSKQSADRSSLLYNFNQPDSPYFIFLLSTLAGDLGLSLQTADTVIMFDSDWNPHQNLQAQDRAHCIGQIKEMRIFRLVTSNSIEERILDTAKYKLDIDGKVIQADKLDNHNTEVDRVALLRTLLEDKTAGKNREQAWDEDASNQELNDILKRSNQELGVFEMMDSERKTREQSSQQQQERLIQENELPDVFDKLDHVIVNPSSIVFDFDRSRKAKQNIKYDDGLTDALFMRAIEQDEDIPHIETKRQLPAATKLSRKRIKVEPEKTPEVDTVSRLARKQLTEIFEACYKRVEKAIVLEDDEYYRKRCELFMDLVDKRDYPDYYTLIKNPISMNMIRRRMHSFYYEDIHKFRNDFSAMFENARIFNEEGSAVYEDANEMEKILNDELERQCPRGILPKYRKRKTAIEQDFIEDSLDDDDDENDYE</sequence>
<evidence type="ECO:0000256" key="10">
    <source>
        <dbReference type="SAM" id="MobiDB-lite"/>
    </source>
</evidence>
<evidence type="ECO:0000256" key="9">
    <source>
        <dbReference type="PROSITE-ProRule" id="PRU00035"/>
    </source>
</evidence>
<accession>A0A0C9LVL5</accession>
<dbReference type="STRING" id="91626.A0A0C9LVL5"/>
<name>A0A0C9LVL5_9FUNG</name>
<reference evidence="16" key="1">
    <citation type="submission" date="2014-09" db="EMBL/GenBank/DDBJ databases">
        <title>Draft genome sequence of an oleaginous Mucoromycotina fungus Mucor ambiguus NBRC6742.</title>
        <authorList>
            <person name="Takeda I."/>
            <person name="Yamane N."/>
            <person name="Morita T."/>
            <person name="Tamano K."/>
            <person name="Machida M."/>
            <person name="Baker S."/>
            <person name="Koike H."/>
        </authorList>
    </citation>
    <scope>NUCLEOTIDE SEQUENCE</scope>
    <source>
        <strain evidence="16">NBRC 6742</strain>
    </source>
</reference>
<dbReference type="InterPro" id="IPR014012">
    <property type="entry name" value="HSA_dom"/>
</dbReference>
<gene>
    <name evidence="16" type="ORF">MAM1_0144c06475</name>
</gene>
<dbReference type="InterPro" id="IPR001650">
    <property type="entry name" value="Helicase_C-like"/>
</dbReference>
<keyword evidence="7" id="KW-0804">Transcription</keyword>
<evidence type="ECO:0000313" key="17">
    <source>
        <dbReference type="Proteomes" id="UP000053815"/>
    </source>
</evidence>
<dbReference type="SMART" id="SM00297">
    <property type="entry name" value="BROMO"/>
    <property type="match status" value="1"/>
</dbReference>
<dbReference type="InterPro" id="IPR001487">
    <property type="entry name" value="Bromodomain"/>
</dbReference>
<dbReference type="InterPro" id="IPR036427">
    <property type="entry name" value="Bromodomain-like_sf"/>
</dbReference>
<feature type="compositionally biased region" description="Polar residues" evidence="10">
    <location>
        <begin position="201"/>
        <end position="217"/>
    </location>
</feature>
<dbReference type="Gene3D" id="1.20.5.170">
    <property type="match status" value="1"/>
</dbReference>
<dbReference type="CDD" id="cd18793">
    <property type="entry name" value="SF2_C_SNF"/>
    <property type="match status" value="1"/>
</dbReference>
<dbReference type="PRINTS" id="PR00503">
    <property type="entry name" value="BROMODOMAIN"/>
</dbReference>
<dbReference type="InterPro" id="IPR029295">
    <property type="entry name" value="SnAC"/>
</dbReference>
<dbReference type="PROSITE" id="PS51666">
    <property type="entry name" value="QLQ"/>
    <property type="match status" value="1"/>
</dbReference>
<keyword evidence="3" id="KW-0378">Hydrolase</keyword>
<dbReference type="OrthoDB" id="5857104at2759"/>
<dbReference type="PROSITE" id="PS51204">
    <property type="entry name" value="HSA"/>
    <property type="match status" value="1"/>
</dbReference>
<feature type="domain" description="Helicase ATP-binding" evidence="12">
    <location>
        <begin position="500"/>
        <end position="665"/>
    </location>
</feature>
<dbReference type="SMART" id="SM00951">
    <property type="entry name" value="QLQ"/>
    <property type="match status" value="1"/>
</dbReference>
<dbReference type="GO" id="GO:0006338">
    <property type="term" value="P:chromatin remodeling"/>
    <property type="evidence" value="ECO:0007669"/>
    <property type="project" value="UniProtKB-ARBA"/>
</dbReference>
<dbReference type="SMART" id="SM00487">
    <property type="entry name" value="DEXDc"/>
    <property type="match status" value="1"/>
</dbReference>
<dbReference type="GO" id="GO:0042393">
    <property type="term" value="F:histone binding"/>
    <property type="evidence" value="ECO:0007669"/>
    <property type="project" value="InterPro"/>
</dbReference>
<evidence type="ECO:0000259" key="15">
    <source>
        <dbReference type="PROSITE" id="PS51666"/>
    </source>
</evidence>
<evidence type="ECO:0000259" key="12">
    <source>
        <dbReference type="PROSITE" id="PS51192"/>
    </source>
</evidence>
<protein>
    <submittedName>
        <fullName evidence="16">Chromatin structure-remodeling complex subunit snf2</fullName>
    </submittedName>
</protein>
<feature type="domain" description="Helicase C-terminal" evidence="13">
    <location>
        <begin position="811"/>
        <end position="972"/>
    </location>
</feature>
<dbReference type="Gene3D" id="3.40.50.300">
    <property type="entry name" value="P-loop containing nucleotide triphosphate hydrolases"/>
    <property type="match status" value="1"/>
</dbReference>
<evidence type="ECO:0000259" key="11">
    <source>
        <dbReference type="PROSITE" id="PS50014"/>
    </source>
</evidence>
<keyword evidence="2" id="KW-0547">Nucleotide-binding</keyword>
<dbReference type="InterPro" id="IPR000330">
    <property type="entry name" value="SNF2_N"/>
</dbReference>
<feature type="domain" description="Bromo" evidence="11">
    <location>
        <begin position="1156"/>
        <end position="1226"/>
    </location>
</feature>
<keyword evidence="4" id="KW-0067">ATP-binding</keyword>
<evidence type="ECO:0000256" key="5">
    <source>
        <dbReference type="ARBA" id="ARBA00023015"/>
    </source>
</evidence>
<dbReference type="InterPro" id="IPR014001">
    <property type="entry name" value="Helicase_ATP-bd"/>
</dbReference>
<comment type="subcellular location">
    <subcellularLocation>
        <location evidence="1">Nucleus</location>
    </subcellularLocation>
</comment>
<evidence type="ECO:0000256" key="3">
    <source>
        <dbReference type="ARBA" id="ARBA00022801"/>
    </source>
</evidence>
<dbReference type="Proteomes" id="UP000053815">
    <property type="component" value="Unassembled WGS sequence"/>
</dbReference>
<feature type="domain" description="QLQ" evidence="15">
    <location>
        <begin position="111"/>
        <end position="146"/>
    </location>
</feature>
<feature type="compositionally biased region" description="Basic and acidic residues" evidence="10">
    <location>
        <begin position="190"/>
        <end position="199"/>
    </location>
</feature>
<dbReference type="GO" id="GO:0005634">
    <property type="term" value="C:nucleus"/>
    <property type="evidence" value="ECO:0007669"/>
    <property type="project" value="UniProtKB-SubCell"/>
</dbReference>
<dbReference type="FunFam" id="3.40.50.10810:FF:000008">
    <property type="entry name" value="Chromatin structure-remodeling complex subunit snf21"/>
    <property type="match status" value="1"/>
</dbReference>
<feature type="domain" description="HSA" evidence="14">
    <location>
        <begin position="350"/>
        <end position="422"/>
    </location>
</feature>
<dbReference type="SMART" id="SM00490">
    <property type="entry name" value="HELICc"/>
    <property type="match status" value="1"/>
</dbReference>
<dbReference type="SMART" id="SM01314">
    <property type="entry name" value="SnAC"/>
    <property type="match status" value="1"/>
</dbReference>
<proteinExistence type="predicted"/>
<dbReference type="EMBL" id="DF836433">
    <property type="protein sequence ID" value="GAN06985.1"/>
    <property type="molecule type" value="Genomic_DNA"/>
</dbReference>
<dbReference type="InterPro" id="IPR014978">
    <property type="entry name" value="Gln-Leu-Gln_QLQ"/>
</dbReference>